<dbReference type="GeneID" id="93073181"/>
<reference evidence="1 4" key="1">
    <citation type="journal article" date="2015" name="Genome Announc.">
        <title>Complete Genome Sequence of the Nitrogen-Fixing and Solvent-Producing Clostridium pasteurianum DSM 525.</title>
        <authorList>
            <person name="Poehlein A."/>
            <person name="Grosse-Honebrink A."/>
            <person name="Zhang Y."/>
            <person name="Minton N.P."/>
            <person name="Daniel R."/>
        </authorList>
    </citation>
    <scope>NUCLEOTIDE SEQUENCE [LARGE SCALE GENOMIC DNA]</scope>
    <source>
        <strain evidence="1">DSM 525</strain>
        <strain evidence="4">DSM 525 / ATCC 6013</strain>
    </source>
</reference>
<dbReference type="KEGG" id="cpae:CPAST_c09830"/>
<evidence type="ECO:0000313" key="1">
    <source>
        <dbReference type="EMBL" id="AJA51071.1"/>
    </source>
</evidence>
<dbReference type="Proteomes" id="UP000030905">
    <property type="component" value="Chromosome"/>
</dbReference>
<reference evidence="2" key="2">
    <citation type="submission" date="2015-10" db="EMBL/GenBank/DDBJ databases">
        <title>Improved Draft Genome Sequence of Clostridium pasteurianum Strain ATCC 6013 (DSM 525) Using a Hybrid Next-Generation Sequencing Approach.</title>
        <authorList>
            <person name="Pyne M.E."/>
            <person name="Utturkar S.M."/>
            <person name="Brown S.D."/>
            <person name="Moo-Young M."/>
            <person name="Chung D.A."/>
            <person name="Chou P.C."/>
        </authorList>
    </citation>
    <scope>NUCLEOTIDE SEQUENCE</scope>
    <source>
        <strain evidence="2">ATCC 6013</strain>
    </source>
</reference>
<gene>
    <name evidence="1" type="ORF">CLPA_c09830</name>
    <name evidence="2" type="ORF">CP6013_02169</name>
</gene>
<sequence>MKIDIETAKKYLKNSKQAILDAKNSVFTEMELQSAIDEIIQDITPELKGKIYILRSTWFDVGNVVTSQNYLDEVIKPFVRKINKELNWRIGIPADIMERV</sequence>
<dbReference type="Proteomes" id="UP000028042">
    <property type="component" value="Unassembled WGS sequence"/>
</dbReference>
<dbReference type="eggNOG" id="ENOG50345QU">
    <property type="taxonomic scope" value="Bacteria"/>
</dbReference>
<dbReference type="EMBL" id="CP009268">
    <property type="protein sequence ID" value="AJA51071.1"/>
    <property type="molecule type" value="Genomic_DNA"/>
</dbReference>
<accession>A0A0H3J539</accession>
<evidence type="ECO:0000313" key="3">
    <source>
        <dbReference type="Proteomes" id="UP000028042"/>
    </source>
</evidence>
<evidence type="ECO:0000313" key="2">
    <source>
        <dbReference type="EMBL" id="KRU12921.1"/>
    </source>
</evidence>
<name>A0A0H3J539_CLOPA</name>
<dbReference type="KEGG" id="cpat:CLPA_c09830"/>
<dbReference type="RefSeq" id="WP_003444788.1">
    <property type="nucleotide sequence ID" value="NZ_ANZB01000005.1"/>
</dbReference>
<keyword evidence="4" id="KW-1185">Reference proteome</keyword>
<dbReference type="EMBL" id="JPGY02000001">
    <property type="protein sequence ID" value="KRU12921.1"/>
    <property type="molecule type" value="Genomic_DNA"/>
</dbReference>
<reference evidence="2 3" key="3">
    <citation type="journal article" name="Genome Announc.">
        <title>Improved Draft Genome Sequence of Clostridium pasteurianum Strain ATCC 6013 (DSM 525) Using a Hybrid Next-Generation Sequencing Approach.</title>
        <authorList>
            <person name="Pyne M.E."/>
            <person name="Utturkar S."/>
            <person name="Brown S.D."/>
            <person name="Moo-Young M."/>
            <person name="Chung D.A."/>
            <person name="Chou C.P."/>
        </authorList>
    </citation>
    <scope>NUCLEOTIDE SEQUENCE [LARGE SCALE GENOMIC DNA]</scope>
    <source>
        <strain evidence="2 3">ATCC 6013</strain>
    </source>
</reference>
<dbReference type="PATRIC" id="fig|1262449.3.peg.1986"/>
<protein>
    <submittedName>
        <fullName evidence="1">Uncharacterized protein</fullName>
    </submittedName>
</protein>
<organism evidence="1 4">
    <name type="scientific">Clostridium pasteurianum DSM 525 = ATCC 6013</name>
    <dbReference type="NCBI Taxonomy" id="1262449"/>
    <lineage>
        <taxon>Bacteria</taxon>
        <taxon>Bacillati</taxon>
        <taxon>Bacillota</taxon>
        <taxon>Clostridia</taxon>
        <taxon>Eubacteriales</taxon>
        <taxon>Clostridiaceae</taxon>
        <taxon>Clostridium</taxon>
    </lineage>
</organism>
<dbReference type="AlphaFoldDB" id="A0A0H3J539"/>
<proteinExistence type="predicted"/>
<evidence type="ECO:0000313" key="4">
    <source>
        <dbReference type="Proteomes" id="UP000030905"/>
    </source>
</evidence>